<name>A0A1H8YQZ1_9PSEU</name>
<dbReference type="Proteomes" id="UP000198582">
    <property type="component" value="Unassembled WGS sequence"/>
</dbReference>
<evidence type="ECO:0000313" key="3">
    <source>
        <dbReference type="Proteomes" id="UP000198582"/>
    </source>
</evidence>
<feature type="compositionally biased region" description="Gly residues" evidence="1">
    <location>
        <begin position="306"/>
        <end position="395"/>
    </location>
</feature>
<dbReference type="InterPro" id="IPR038332">
    <property type="entry name" value="PPE_sf"/>
</dbReference>
<evidence type="ECO:0000313" key="2">
    <source>
        <dbReference type="EMBL" id="SEP53778.1"/>
    </source>
</evidence>
<dbReference type="RefSeq" id="WP_091628644.1">
    <property type="nucleotide sequence ID" value="NZ_FOEF01000031.1"/>
</dbReference>
<accession>A0A1H8YQZ1</accession>
<keyword evidence="3" id="KW-1185">Reference proteome</keyword>
<feature type="compositionally biased region" description="Polar residues" evidence="1">
    <location>
        <begin position="202"/>
        <end position="212"/>
    </location>
</feature>
<gene>
    <name evidence="2" type="ORF">SAMN04489732_13117</name>
</gene>
<feature type="compositionally biased region" description="Gly residues" evidence="1">
    <location>
        <begin position="267"/>
        <end position="277"/>
    </location>
</feature>
<evidence type="ECO:0000256" key="1">
    <source>
        <dbReference type="SAM" id="MobiDB-lite"/>
    </source>
</evidence>
<feature type="compositionally biased region" description="Low complexity" evidence="1">
    <location>
        <begin position="213"/>
        <end position="229"/>
    </location>
</feature>
<feature type="compositionally biased region" description="Pro residues" evidence="1">
    <location>
        <begin position="286"/>
        <end position="303"/>
    </location>
</feature>
<reference evidence="2 3" key="1">
    <citation type="submission" date="2016-10" db="EMBL/GenBank/DDBJ databases">
        <authorList>
            <person name="de Groot N.N."/>
        </authorList>
    </citation>
    <scope>NUCLEOTIDE SEQUENCE [LARGE SCALE GENOMIC DNA]</scope>
    <source>
        <strain evidence="2 3">DSM 44993</strain>
    </source>
</reference>
<organism evidence="2 3">
    <name type="scientific">Amycolatopsis saalfeldensis</name>
    <dbReference type="NCBI Taxonomy" id="394193"/>
    <lineage>
        <taxon>Bacteria</taxon>
        <taxon>Bacillati</taxon>
        <taxon>Actinomycetota</taxon>
        <taxon>Actinomycetes</taxon>
        <taxon>Pseudonocardiales</taxon>
        <taxon>Pseudonocardiaceae</taxon>
        <taxon>Amycolatopsis</taxon>
    </lineage>
</organism>
<dbReference type="OrthoDB" id="3701353at2"/>
<proteinExistence type="predicted"/>
<evidence type="ECO:0008006" key="4">
    <source>
        <dbReference type="Google" id="ProtNLM"/>
    </source>
</evidence>
<protein>
    <recommendedName>
        <fullName evidence="4">PPE family protein</fullName>
    </recommendedName>
</protein>
<dbReference type="EMBL" id="FOEF01000031">
    <property type="protein sequence ID" value="SEP53778.1"/>
    <property type="molecule type" value="Genomic_DNA"/>
</dbReference>
<feature type="compositionally biased region" description="Basic and acidic residues" evidence="1">
    <location>
        <begin position="396"/>
        <end position="410"/>
    </location>
</feature>
<dbReference type="STRING" id="394193.SAMN04489732_13117"/>
<dbReference type="AlphaFoldDB" id="A0A1H8YQZ1"/>
<sequence length="442" mass="44103">MGMFDWVGDGVKWLNDRVNDVEDWASDVWHGNTGDQAVPAPELVQKVLASKGATEWHQGAASLGEIAKDHDEASSDVQQLSTGLESVWTGGGAYAAQARIRPLGDASSAAGQTYTGNAQNLTDVAHGFDEMKAALQPMPNTPPHKDFLDVATPWDTDTEDQINSYNKQVQENLDRYRGYAQQAQVSGQGLKTDYGQLSTFDGQVTITPQDPATSHSQHTSTGGTNGHSSARSDFTGTGGVAHTPLEGSSVSNGHTPPAGYTPPGETPGTGGHSGGSGTQTAGYVPPSLPEPRPGSMPPLPVPGSSPGSGGGSSWSPGLGGGFVPGGFGSGGSSSGSGGVGGPAGRGLSGGPGGGAQSGAGEEGAMRGSGGSAAGRGAAGGRGASGMGGMGAAGGKGKGEDDKEHQRKYGLDDDSAFSLTDDDGGKLLDPRTGLPPTPPTIGG</sequence>
<feature type="compositionally biased region" description="Pro residues" evidence="1">
    <location>
        <begin position="432"/>
        <end position="442"/>
    </location>
</feature>
<dbReference type="Gene3D" id="1.20.1260.20">
    <property type="entry name" value="PPE superfamily"/>
    <property type="match status" value="1"/>
</dbReference>
<feature type="region of interest" description="Disordered" evidence="1">
    <location>
        <begin position="202"/>
        <end position="442"/>
    </location>
</feature>